<comment type="caution">
    <text evidence="1">The sequence shown here is derived from an EMBL/GenBank/DDBJ whole genome shotgun (WGS) entry which is preliminary data.</text>
</comment>
<dbReference type="AlphaFoldDB" id="A0A6P2C7C9"/>
<dbReference type="EMBL" id="RPFW01000001">
    <property type="protein sequence ID" value="TVZ06246.1"/>
    <property type="molecule type" value="Genomic_DNA"/>
</dbReference>
<dbReference type="OrthoDB" id="9816539at2"/>
<accession>A0A6P2C7C9</accession>
<evidence type="ECO:0000313" key="1">
    <source>
        <dbReference type="EMBL" id="TVZ06246.1"/>
    </source>
</evidence>
<organism evidence="1 2">
    <name type="scientific">Trebonia kvetii</name>
    <dbReference type="NCBI Taxonomy" id="2480626"/>
    <lineage>
        <taxon>Bacteria</taxon>
        <taxon>Bacillati</taxon>
        <taxon>Actinomycetota</taxon>
        <taxon>Actinomycetes</taxon>
        <taxon>Streptosporangiales</taxon>
        <taxon>Treboniaceae</taxon>
        <taxon>Trebonia</taxon>
    </lineage>
</organism>
<dbReference type="RefSeq" id="WP_145851000.1">
    <property type="nucleotide sequence ID" value="NZ_RPFW01000001.1"/>
</dbReference>
<proteinExistence type="predicted"/>
<reference evidence="1 2" key="1">
    <citation type="submission" date="2018-11" db="EMBL/GenBank/DDBJ databases">
        <title>Trebonia kvetii gen.nov., sp.nov., a novel acidophilic actinobacterium, and proposal of the new actinobacterial family Treboniaceae fam. nov.</title>
        <authorList>
            <person name="Rapoport D."/>
            <person name="Sagova-Mareckova M."/>
            <person name="Sedlacek I."/>
            <person name="Provaznik J."/>
            <person name="Kralova S."/>
            <person name="Pavlinic D."/>
            <person name="Benes V."/>
            <person name="Kopecky J."/>
        </authorList>
    </citation>
    <scope>NUCLEOTIDE SEQUENCE [LARGE SCALE GENOMIC DNA]</scope>
    <source>
        <strain evidence="1 2">15Tr583</strain>
    </source>
</reference>
<sequence>MAFSESDIAELFAPLKPAQAFGVVLSEARQVLAHVRQPIDAELWGSDMIGALGSGESGPDDSEVMRELALSVVPAAEEDATSESLALLRILGAVGGPPLRRVARAAADRVAAGGVPDADWAAAIGSPSIGKCWHYSDVGGRQESVTVSFGYGTAEHALSVLIDHGNGGKIKDAWVDDAAGLLDKTWLAAESDPLIVFESLEPGDAGQRLAQALQAGERPTKPDEVDDLTAHRALLHARVAYLAAN</sequence>
<keyword evidence="2" id="KW-1185">Reference proteome</keyword>
<protein>
    <submittedName>
        <fullName evidence="1">Uncharacterized protein</fullName>
    </submittedName>
</protein>
<evidence type="ECO:0000313" key="2">
    <source>
        <dbReference type="Proteomes" id="UP000460272"/>
    </source>
</evidence>
<dbReference type="Proteomes" id="UP000460272">
    <property type="component" value="Unassembled WGS sequence"/>
</dbReference>
<gene>
    <name evidence="1" type="ORF">EAS64_02055</name>
</gene>
<name>A0A6P2C7C9_9ACTN</name>